<evidence type="ECO:0000313" key="2">
    <source>
        <dbReference type="EMBL" id="CAK1549125.1"/>
    </source>
</evidence>
<dbReference type="AlphaFoldDB" id="A0AAV1JLK7"/>
<keyword evidence="3" id="KW-1185">Reference proteome</keyword>
<name>A0AAV1JLK7_9NEOP</name>
<feature type="chain" id="PRO_5043393293" evidence="1">
    <location>
        <begin position="19"/>
        <end position="335"/>
    </location>
</feature>
<dbReference type="EMBL" id="CAVLEF010000011">
    <property type="protein sequence ID" value="CAK1549125.1"/>
    <property type="molecule type" value="Genomic_DNA"/>
</dbReference>
<feature type="signal peptide" evidence="1">
    <location>
        <begin position="1"/>
        <end position="18"/>
    </location>
</feature>
<organism evidence="2 3">
    <name type="scientific">Leptosia nina</name>
    <dbReference type="NCBI Taxonomy" id="320188"/>
    <lineage>
        <taxon>Eukaryota</taxon>
        <taxon>Metazoa</taxon>
        <taxon>Ecdysozoa</taxon>
        <taxon>Arthropoda</taxon>
        <taxon>Hexapoda</taxon>
        <taxon>Insecta</taxon>
        <taxon>Pterygota</taxon>
        <taxon>Neoptera</taxon>
        <taxon>Endopterygota</taxon>
        <taxon>Lepidoptera</taxon>
        <taxon>Glossata</taxon>
        <taxon>Ditrysia</taxon>
        <taxon>Papilionoidea</taxon>
        <taxon>Pieridae</taxon>
        <taxon>Pierinae</taxon>
        <taxon>Leptosia</taxon>
    </lineage>
</organism>
<gene>
    <name evidence="2" type="ORF">LNINA_LOCUS8455</name>
</gene>
<evidence type="ECO:0000256" key="1">
    <source>
        <dbReference type="SAM" id="SignalP"/>
    </source>
</evidence>
<reference evidence="2 3" key="1">
    <citation type="submission" date="2023-11" db="EMBL/GenBank/DDBJ databases">
        <authorList>
            <person name="Okamura Y."/>
        </authorList>
    </citation>
    <scope>NUCLEOTIDE SEQUENCE [LARGE SCALE GENOMIC DNA]</scope>
</reference>
<proteinExistence type="predicted"/>
<sequence>MMKLRVFTVLLLAGLAFAAPASKDDDEKITITKEYFPDEFAIYESKHEIVNIVIPLNSLNFDEDDSSEDEMNITIFFVEADIDTNGNRIYQGLYAFRNGTAKMILENGRDAASSGDDSRTVYLAATDGLYTYKADDQTAVKYGSLDDSIIGIDHVAEGDGLYILTKDHVVYEVKDNGNTKVKLDNVENAQQIMLDYSDNLYFYTPDKKAYVRTADGVIDIEGLPENPKKVKLWKPPFIIENGVPFLVDNVAYVIYSNGTSELSGFDFKPKAIPSAVGMEAMLIQYHAYNKKIYEYNILALLLGELLEELKNFLSDKTNEIQNLATNKRASLRRKA</sequence>
<dbReference type="Proteomes" id="UP001497472">
    <property type="component" value="Unassembled WGS sequence"/>
</dbReference>
<protein>
    <submittedName>
        <fullName evidence="2">Uncharacterized protein</fullName>
    </submittedName>
</protein>
<accession>A0AAV1JLK7</accession>
<evidence type="ECO:0000313" key="3">
    <source>
        <dbReference type="Proteomes" id="UP001497472"/>
    </source>
</evidence>
<keyword evidence="1" id="KW-0732">Signal</keyword>
<comment type="caution">
    <text evidence="2">The sequence shown here is derived from an EMBL/GenBank/DDBJ whole genome shotgun (WGS) entry which is preliminary data.</text>
</comment>